<reference evidence="1" key="1">
    <citation type="submission" date="2020-05" db="EMBL/GenBank/DDBJ databases">
        <title>Mycena genomes resolve the evolution of fungal bioluminescence.</title>
        <authorList>
            <person name="Tsai I.J."/>
        </authorList>
    </citation>
    <scope>NUCLEOTIDE SEQUENCE</scope>
    <source>
        <strain evidence="1">110903Hualien_Pintung</strain>
    </source>
</reference>
<dbReference type="AlphaFoldDB" id="A0A146INA3"/>
<dbReference type="EMBL" id="JACAZE010000004">
    <property type="protein sequence ID" value="KAF7318057.1"/>
    <property type="molecule type" value="Genomic_DNA"/>
</dbReference>
<sequence length="186" mass="18181">MFSITNAFLLSAVALSYVSAAPTPATITVLAPIPEGTVTANILGVDSAGHTTYAIEQPVIEGLSNGLSSTVTTFTATLVAGSNYASETVSASYSAPGFQFVLVDGAECTITGDSAVCNDGTTTITTDAAFVSASLMQVMDVVSATATPAPTGAAASGKTSGAVGRSVLGMGAVTVGAAFALLGSVL</sequence>
<organism evidence="1 2">
    <name type="scientific">Mycena chlorophos</name>
    <name type="common">Agaric fungus</name>
    <name type="synonym">Agaricus chlorophos</name>
    <dbReference type="NCBI Taxonomy" id="658473"/>
    <lineage>
        <taxon>Eukaryota</taxon>
        <taxon>Fungi</taxon>
        <taxon>Dikarya</taxon>
        <taxon>Basidiomycota</taxon>
        <taxon>Agaricomycotina</taxon>
        <taxon>Agaricomycetes</taxon>
        <taxon>Agaricomycetidae</taxon>
        <taxon>Agaricales</taxon>
        <taxon>Marasmiineae</taxon>
        <taxon>Mycenaceae</taxon>
        <taxon>Mycena</taxon>
    </lineage>
</organism>
<gene>
    <name evidence="1" type="ORF">HMN09_00313400</name>
</gene>
<dbReference type="Proteomes" id="UP000613580">
    <property type="component" value="Unassembled WGS sequence"/>
</dbReference>
<protein>
    <submittedName>
        <fullName evidence="1">Uncharacterized protein</fullName>
    </submittedName>
</protein>
<evidence type="ECO:0000313" key="1">
    <source>
        <dbReference type="EMBL" id="KAF7318057.1"/>
    </source>
</evidence>
<proteinExistence type="predicted"/>
<comment type="caution">
    <text evidence="1">The sequence shown here is derived from an EMBL/GenBank/DDBJ whole genome shotgun (WGS) entry which is preliminary data.</text>
</comment>
<keyword evidence="2" id="KW-1185">Reference proteome</keyword>
<name>A0A146INA3_MYCCL</name>
<evidence type="ECO:0000313" key="2">
    <source>
        <dbReference type="Proteomes" id="UP000613580"/>
    </source>
</evidence>
<accession>A0A146INA3</accession>
<dbReference type="OrthoDB" id="4991875at2759"/>